<feature type="domain" description="Major facilitator superfamily (MFS) profile" evidence="8">
    <location>
        <begin position="44"/>
        <end position="470"/>
    </location>
</feature>
<keyword evidence="10" id="KW-1185">Reference proteome</keyword>
<dbReference type="GO" id="GO:0022857">
    <property type="term" value="F:transmembrane transporter activity"/>
    <property type="evidence" value="ECO:0007669"/>
    <property type="project" value="InterPro"/>
</dbReference>
<evidence type="ECO:0000313" key="10">
    <source>
        <dbReference type="Proteomes" id="UP000256645"/>
    </source>
</evidence>
<feature type="region of interest" description="Disordered" evidence="6">
    <location>
        <begin position="477"/>
        <end position="498"/>
    </location>
</feature>
<evidence type="ECO:0000259" key="8">
    <source>
        <dbReference type="PROSITE" id="PS50850"/>
    </source>
</evidence>
<dbReference type="PANTHER" id="PTHR43791">
    <property type="entry name" value="PERMEASE-RELATED"/>
    <property type="match status" value="1"/>
</dbReference>
<sequence>MDRLSDPNIAVINSDSKVVSDIQISQNWSENEEQRIKRKLDLLLMPLVVLGLFALQLDKSNISNALTSTITTDLGISSDTVNAGNQLQQAGIVIFEIPSNILLQRVGAPIWITFQALAWGSIALFQAFVTNKQSFFATRFLLGMFESGYLPGSMFILSWFYKRDELALRTTVLYIGNYFAAGTGSFIAAGVFKMSGTCGLSGWRWLFIIDGAFTVLVGVLFVLFLPKSPLHTRPLCGFRCLDMFSERDRQILHNRVLLDDPHKNIDLADISFRRVIQTLLNYRLWGHFAINIIALTPKGGLQLYSPTIIKKLGFSTLKANALSSVSNYGVIVLALMVAWASDKTKLRGPWCLLCGVYSLIFAGVQYSLVNSTDKWLKYAIFVLLNSGNAVAQGINDAWLSSNAQSPQERSIGLALAVIGSNLGGLAGQQLFQSKDAPHYNNAFLSILVLYAAALVMITLQIASYFWDNRQLAKKKRDGESLQDESGLPGHPISFTYEL</sequence>
<evidence type="ECO:0000256" key="7">
    <source>
        <dbReference type="SAM" id="Phobius"/>
    </source>
</evidence>
<feature type="transmembrane region" description="Helical" evidence="7">
    <location>
        <begin position="108"/>
        <end position="128"/>
    </location>
</feature>
<gene>
    <name evidence="9" type="ORF">BP6252_02063</name>
</gene>
<feature type="transmembrane region" description="Helical" evidence="7">
    <location>
        <begin position="350"/>
        <end position="369"/>
    </location>
</feature>
<evidence type="ECO:0000256" key="5">
    <source>
        <dbReference type="ARBA" id="ARBA00023136"/>
    </source>
</evidence>
<dbReference type="EMBL" id="PDLM01000002">
    <property type="protein sequence ID" value="RDW84473.1"/>
    <property type="molecule type" value="Genomic_DNA"/>
</dbReference>
<accession>A0A3D8SDT4</accession>
<reference evidence="9 10" key="1">
    <citation type="journal article" date="2018" name="IMA Fungus">
        <title>IMA Genome-F 9: Draft genome sequence of Annulohypoxylon stygium, Aspergillus mulundensis, Berkeleyomyces basicola (syn. Thielaviopsis basicola), Ceratocystis smalleyi, two Cercospora beticola strains, Coleophoma cylindrospora, Fusarium fracticaudum, Phialophora cf. hyalina, and Morchella septimelata.</title>
        <authorList>
            <person name="Wingfield B.D."/>
            <person name="Bills G.F."/>
            <person name="Dong Y."/>
            <person name="Huang W."/>
            <person name="Nel W.J."/>
            <person name="Swalarsk-Parry B.S."/>
            <person name="Vaghefi N."/>
            <person name="Wilken P.M."/>
            <person name="An Z."/>
            <person name="de Beer Z.W."/>
            <person name="De Vos L."/>
            <person name="Chen L."/>
            <person name="Duong T.A."/>
            <person name="Gao Y."/>
            <person name="Hammerbacher A."/>
            <person name="Kikkert J.R."/>
            <person name="Li Y."/>
            <person name="Li H."/>
            <person name="Li K."/>
            <person name="Li Q."/>
            <person name="Liu X."/>
            <person name="Ma X."/>
            <person name="Naidoo K."/>
            <person name="Pethybridge S.J."/>
            <person name="Sun J."/>
            <person name="Steenkamp E.T."/>
            <person name="van der Nest M.A."/>
            <person name="van Wyk S."/>
            <person name="Wingfield M.J."/>
            <person name="Xiong C."/>
            <person name="Yue Q."/>
            <person name="Zhang X."/>
        </authorList>
    </citation>
    <scope>NUCLEOTIDE SEQUENCE [LARGE SCALE GENOMIC DNA]</scope>
    <source>
        <strain evidence="9 10">BP6252</strain>
    </source>
</reference>
<dbReference type="AlphaFoldDB" id="A0A3D8SDT4"/>
<dbReference type="InterPro" id="IPR020846">
    <property type="entry name" value="MFS_dom"/>
</dbReference>
<evidence type="ECO:0000256" key="2">
    <source>
        <dbReference type="ARBA" id="ARBA00022448"/>
    </source>
</evidence>
<protein>
    <recommendedName>
        <fullName evidence="8">Major facilitator superfamily (MFS) profile domain-containing protein</fullName>
    </recommendedName>
</protein>
<keyword evidence="4 7" id="KW-1133">Transmembrane helix</keyword>
<feature type="transmembrane region" description="Helical" evidence="7">
    <location>
        <begin position="204"/>
        <end position="225"/>
    </location>
</feature>
<feature type="transmembrane region" description="Helical" evidence="7">
    <location>
        <begin position="140"/>
        <end position="161"/>
    </location>
</feature>
<comment type="caution">
    <text evidence="9">The sequence shown here is derived from an EMBL/GenBank/DDBJ whole genome shotgun (WGS) entry which is preliminary data.</text>
</comment>
<evidence type="ECO:0000313" key="9">
    <source>
        <dbReference type="EMBL" id="RDW84473.1"/>
    </source>
</evidence>
<evidence type="ECO:0000256" key="6">
    <source>
        <dbReference type="SAM" id="MobiDB-lite"/>
    </source>
</evidence>
<keyword evidence="3 7" id="KW-0812">Transmembrane</keyword>
<keyword evidence="2" id="KW-0813">Transport</keyword>
<keyword evidence="5 7" id="KW-0472">Membrane</keyword>
<dbReference type="SUPFAM" id="SSF103473">
    <property type="entry name" value="MFS general substrate transporter"/>
    <property type="match status" value="1"/>
</dbReference>
<dbReference type="PROSITE" id="PS50850">
    <property type="entry name" value="MFS"/>
    <property type="match status" value="1"/>
</dbReference>
<proteinExistence type="predicted"/>
<feature type="transmembrane region" description="Helical" evidence="7">
    <location>
        <begin position="321"/>
        <end position="338"/>
    </location>
</feature>
<feature type="transmembrane region" description="Helical" evidence="7">
    <location>
        <begin position="173"/>
        <end position="192"/>
    </location>
</feature>
<dbReference type="Gene3D" id="1.20.1250.20">
    <property type="entry name" value="MFS general substrate transporter like domains"/>
    <property type="match status" value="2"/>
</dbReference>
<dbReference type="OrthoDB" id="2985014at2759"/>
<comment type="subcellular location">
    <subcellularLocation>
        <location evidence="1">Membrane</location>
        <topology evidence="1">Multi-pass membrane protein</topology>
    </subcellularLocation>
</comment>
<dbReference type="InterPro" id="IPR036259">
    <property type="entry name" value="MFS_trans_sf"/>
</dbReference>
<evidence type="ECO:0000256" key="1">
    <source>
        <dbReference type="ARBA" id="ARBA00004141"/>
    </source>
</evidence>
<dbReference type="Pfam" id="PF07690">
    <property type="entry name" value="MFS_1"/>
    <property type="match status" value="1"/>
</dbReference>
<dbReference type="Proteomes" id="UP000256645">
    <property type="component" value="Unassembled WGS sequence"/>
</dbReference>
<organism evidence="9 10">
    <name type="scientific">Coleophoma cylindrospora</name>
    <dbReference type="NCBI Taxonomy" id="1849047"/>
    <lineage>
        <taxon>Eukaryota</taxon>
        <taxon>Fungi</taxon>
        <taxon>Dikarya</taxon>
        <taxon>Ascomycota</taxon>
        <taxon>Pezizomycotina</taxon>
        <taxon>Leotiomycetes</taxon>
        <taxon>Helotiales</taxon>
        <taxon>Dermateaceae</taxon>
        <taxon>Coleophoma</taxon>
    </lineage>
</organism>
<feature type="transmembrane region" description="Helical" evidence="7">
    <location>
        <begin position="443"/>
        <end position="466"/>
    </location>
</feature>
<dbReference type="GO" id="GO:0016020">
    <property type="term" value="C:membrane"/>
    <property type="evidence" value="ECO:0007669"/>
    <property type="project" value="UniProtKB-SubCell"/>
</dbReference>
<name>A0A3D8SDT4_9HELO</name>
<evidence type="ECO:0000256" key="4">
    <source>
        <dbReference type="ARBA" id="ARBA00022989"/>
    </source>
</evidence>
<dbReference type="InterPro" id="IPR011701">
    <property type="entry name" value="MFS"/>
</dbReference>
<dbReference type="PANTHER" id="PTHR43791:SF32">
    <property type="entry name" value="MAJOR FACILITATOR SUPERFAMILY (MFS) PROFILE DOMAIN-CONTAINING PROTEIN"/>
    <property type="match status" value="1"/>
</dbReference>
<dbReference type="FunFam" id="1.20.1250.20:FF:000516">
    <property type="entry name" value="Alternative sulfate transporter"/>
    <property type="match status" value="1"/>
</dbReference>
<evidence type="ECO:0000256" key="3">
    <source>
        <dbReference type="ARBA" id="ARBA00022692"/>
    </source>
</evidence>